<organism evidence="1 2">
    <name type="scientific">Endocarpon pusillum</name>
    <dbReference type="NCBI Taxonomy" id="364733"/>
    <lineage>
        <taxon>Eukaryota</taxon>
        <taxon>Fungi</taxon>
        <taxon>Dikarya</taxon>
        <taxon>Ascomycota</taxon>
        <taxon>Pezizomycotina</taxon>
        <taxon>Eurotiomycetes</taxon>
        <taxon>Chaetothyriomycetidae</taxon>
        <taxon>Verrucariales</taxon>
        <taxon>Verrucariaceae</taxon>
        <taxon>Endocarpon</taxon>
    </lineage>
</organism>
<sequence length="68" mass="7628">MWTGTLERLARFTVDQVVDEGPQPSRYTAHRAICIQTLLHLSRKIVTVLAGTTGLLRQPPSFFSEVCN</sequence>
<dbReference type="EMBL" id="JAACFV010000153">
    <property type="protein sequence ID" value="KAF7504007.1"/>
    <property type="molecule type" value="Genomic_DNA"/>
</dbReference>
<dbReference type="Proteomes" id="UP000606974">
    <property type="component" value="Unassembled WGS sequence"/>
</dbReference>
<proteinExistence type="predicted"/>
<name>A0A8H7ABA6_9EURO</name>
<comment type="caution">
    <text evidence="1">The sequence shown here is derived from an EMBL/GenBank/DDBJ whole genome shotgun (WGS) entry which is preliminary data.</text>
</comment>
<reference evidence="1" key="1">
    <citation type="submission" date="2020-02" db="EMBL/GenBank/DDBJ databases">
        <authorList>
            <person name="Palmer J.M."/>
        </authorList>
    </citation>
    <scope>NUCLEOTIDE SEQUENCE</scope>
    <source>
        <strain evidence="1">EPUS1.4</strain>
        <tissue evidence="1">Thallus</tissue>
    </source>
</reference>
<keyword evidence="2" id="KW-1185">Reference proteome</keyword>
<evidence type="ECO:0000313" key="1">
    <source>
        <dbReference type="EMBL" id="KAF7504007.1"/>
    </source>
</evidence>
<protein>
    <submittedName>
        <fullName evidence="1">Uncharacterized protein</fullName>
    </submittedName>
</protein>
<dbReference type="AlphaFoldDB" id="A0A8H7ABA6"/>
<accession>A0A8H7ABA6</accession>
<gene>
    <name evidence="1" type="ORF">GJ744_002935</name>
</gene>
<evidence type="ECO:0000313" key="2">
    <source>
        <dbReference type="Proteomes" id="UP000606974"/>
    </source>
</evidence>